<dbReference type="PROSITE" id="PS01054">
    <property type="entry name" value="TRANSALDOLASE_1"/>
    <property type="match status" value="1"/>
</dbReference>
<comment type="similarity">
    <text evidence="3 9 10">Belongs to the transaldolase family. Type 1 subfamily.</text>
</comment>
<feature type="active site" description="Schiff-base intermediate with substrate" evidence="9">
    <location>
        <position position="132"/>
    </location>
</feature>
<dbReference type="EMBL" id="JAUGZK010000002">
    <property type="protein sequence ID" value="MEE2023386.1"/>
    <property type="molecule type" value="Genomic_DNA"/>
</dbReference>
<dbReference type="InterPro" id="IPR018225">
    <property type="entry name" value="Transaldolase_AS"/>
</dbReference>
<keyword evidence="5 9" id="KW-0808">Transferase</keyword>
<dbReference type="HAMAP" id="MF_00492">
    <property type="entry name" value="Transaldolase_1"/>
    <property type="match status" value="1"/>
</dbReference>
<evidence type="ECO:0000313" key="11">
    <source>
        <dbReference type="EMBL" id="MEE2023386.1"/>
    </source>
</evidence>
<evidence type="ECO:0000256" key="7">
    <source>
        <dbReference type="ARBA" id="ARBA00023270"/>
    </source>
</evidence>
<dbReference type="CDD" id="cd00957">
    <property type="entry name" value="Transaldolase_TalAB"/>
    <property type="match status" value="1"/>
</dbReference>
<dbReference type="EC" id="2.2.1.2" evidence="4 9"/>
<dbReference type="SUPFAM" id="SSF51569">
    <property type="entry name" value="Aldolase"/>
    <property type="match status" value="1"/>
</dbReference>
<comment type="pathway">
    <text evidence="2 9 10">Carbohydrate degradation; pentose phosphate pathway; D-glyceraldehyde 3-phosphate and beta-D-fructose 6-phosphate from D-ribose 5-phosphate and D-xylulose 5-phosphate (non-oxidative stage): step 2/3.</text>
</comment>
<evidence type="ECO:0000256" key="3">
    <source>
        <dbReference type="ARBA" id="ARBA00008012"/>
    </source>
</evidence>
<dbReference type="Gene3D" id="3.20.20.70">
    <property type="entry name" value="Aldolase class I"/>
    <property type="match status" value="1"/>
</dbReference>
<dbReference type="Pfam" id="PF00923">
    <property type="entry name" value="TAL_FSA"/>
    <property type="match status" value="1"/>
</dbReference>
<dbReference type="PANTHER" id="PTHR10683:SF18">
    <property type="entry name" value="TRANSALDOLASE"/>
    <property type="match status" value="1"/>
</dbReference>
<reference evidence="11 12" key="1">
    <citation type="submission" date="2023-06" db="EMBL/GenBank/DDBJ databases">
        <title>Alkalimonas sp., MEB004 an alkaliphilic bacterium isolated from Lonar Lake, India.</title>
        <authorList>
            <person name="Joshi A."/>
            <person name="Thite S."/>
        </authorList>
    </citation>
    <scope>NUCLEOTIDE SEQUENCE [LARGE SCALE GENOMIC DNA]</scope>
    <source>
        <strain evidence="11 12">MEB004</strain>
    </source>
</reference>
<accession>A0ABU7JCH7</accession>
<dbReference type="PANTHER" id="PTHR10683">
    <property type="entry name" value="TRANSALDOLASE"/>
    <property type="match status" value="1"/>
</dbReference>
<dbReference type="GO" id="GO:0004801">
    <property type="term" value="F:transaldolase activity"/>
    <property type="evidence" value="ECO:0007669"/>
    <property type="project" value="UniProtKB-EC"/>
</dbReference>
<name>A0ABU7JCH7_9GAMM</name>
<dbReference type="InterPro" id="IPR004730">
    <property type="entry name" value="Transaldolase_1"/>
</dbReference>
<keyword evidence="9" id="KW-0963">Cytoplasm</keyword>
<evidence type="ECO:0000256" key="5">
    <source>
        <dbReference type="ARBA" id="ARBA00022679"/>
    </source>
</evidence>
<keyword evidence="7 9" id="KW-0704">Schiff base</keyword>
<evidence type="ECO:0000256" key="6">
    <source>
        <dbReference type="ARBA" id="ARBA00023126"/>
    </source>
</evidence>
<proteinExistence type="inferred from homology"/>
<dbReference type="RefSeq" id="WP_330086738.1">
    <property type="nucleotide sequence ID" value="NZ_JAUGZK010000002.1"/>
</dbReference>
<dbReference type="PROSITE" id="PS00958">
    <property type="entry name" value="TRANSALDOLASE_2"/>
    <property type="match status" value="1"/>
</dbReference>
<evidence type="ECO:0000256" key="9">
    <source>
        <dbReference type="HAMAP-Rule" id="MF_00492"/>
    </source>
</evidence>
<protein>
    <recommendedName>
        <fullName evidence="4 9">Transaldolase</fullName>
        <ecNumber evidence="4 9">2.2.1.2</ecNumber>
    </recommendedName>
</protein>
<keyword evidence="6 9" id="KW-0570">Pentose shunt</keyword>
<evidence type="ECO:0000256" key="8">
    <source>
        <dbReference type="ARBA" id="ARBA00048810"/>
    </source>
</evidence>
<dbReference type="Proteomes" id="UP001339167">
    <property type="component" value="Unassembled WGS sequence"/>
</dbReference>
<evidence type="ECO:0000256" key="2">
    <source>
        <dbReference type="ARBA" id="ARBA00004857"/>
    </source>
</evidence>
<dbReference type="InterPro" id="IPR013785">
    <property type="entry name" value="Aldolase_TIM"/>
</dbReference>
<keyword evidence="12" id="KW-1185">Reference proteome</keyword>
<evidence type="ECO:0000256" key="4">
    <source>
        <dbReference type="ARBA" id="ARBA00013151"/>
    </source>
</evidence>
<comment type="catalytic activity">
    <reaction evidence="8 9 10">
        <text>D-sedoheptulose 7-phosphate + D-glyceraldehyde 3-phosphate = D-erythrose 4-phosphate + beta-D-fructose 6-phosphate</text>
        <dbReference type="Rhea" id="RHEA:17053"/>
        <dbReference type="ChEBI" id="CHEBI:16897"/>
        <dbReference type="ChEBI" id="CHEBI:57483"/>
        <dbReference type="ChEBI" id="CHEBI:57634"/>
        <dbReference type="ChEBI" id="CHEBI:59776"/>
        <dbReference type="EC" id="2.2.1.2"/>
    </reaction>
</comment>
<evidence type="ECO:0000256" key="1">
    <source>
        <dbReference type="ARBA" id="ARBA00003518"/>
    </source>
</evidence>
<dbReference type="NCBIfam" id="NF009001">
    <property type="entry name" value="PRK12346.1"/>
    <property type="match status" value="1"/>
</dbReference>
<sequence length="318" mass="34725">MSTLLEQLKAVTTVVADTGDLESIAQFTPVDATTNPSLLLNASQQAASQELLASAIRYAKAKCTDTAGQVQLACDKFAVEVGTAISKLVPGRVSTEVDARLSFDSQATIDKARQCLALYRENGIGPERVLIKIASTWEGIQAARVLEQEGIQCNLTLLFHQAQAIACAEAGVFLISPFVGRILDWYKAATGMDYTAETDPGVLSVRDIYHYYKLHGYNTIVMGASFRNTGEVLALAGCDRLTISPALLKELEQQQGELKIHLKDDGKRQQPPTPLSEAAFRWALNEDAMATEKLAEGIRKFAADQRKLEQLVQHQLTQ</sequence>
<organism evidence="11 12">
    <name type="scientific">Alkalimonas mucilaginosa</name>
    <dbReference type="NCBI Taxonomy" id="3057676"/>
    <lineage>
        <taxon>Bacteria</taxon>
        <taxon>Pseudomonadati</taxon>
        <taxon>Pseudomonadota</taxon>
        <taxon>Gammaproteobacteria</taxon>
        <taxon>Alkalimonas</taxon>
    </lineage>
</organism>
<evidence type="ECO:0000313" key="12">
    <source>
        <dbReference type="Proteomes" id="UP001339167"/>
    </source>
</evidence>
<comment type="subcellular location">
    <subcellularLocation>
        <location evidence="9">Cytoplasm</location>
    </subcellularLocation>
</comment>
<gene>
    <name evidence="9 11" type="primary">tal</name>
    <name evidence="11" type="ORF">QWF21_03940</name>
</gene>
<dbReference type="InterPro" id="IPR001585">
    <property type="entry name" value="TAL/FSA"/>
</dbReference>
<comment type="function">
    <text evidence="1 9 10">Transaldolase is important for the balance of metabolites in the pentose-phosphate pathway.</text>
</comment>
<comment type="caution">
    <text evidence="11">The sequence shown here is derived from an EMBL/GenBank/DDBJ whole genome shotgun (WGS) entry which is preliminary data.</text>
</comment>
<evidence type="ECO:0000256" key="10">
    <source>
        <dbReference type="RuleBase" id="RU004155"/>
    </source>
</evidence>
<dbReference type="NCBIfam" id="TIGR00874">
    <property type="entry name" value="talAB"/>
    <property type="match status" value="1"/>
</dbReference>